<dbReference type="InterPro" id="IPR003439">
    <property type="entry name" value="ABC_transporter-like_ATP-bd"/>
</dbReference>
<evidence type="ECO:0000313" key="5">
    <source>
        <dbReference type="EMBL" id="ROP84600.1"/>
    </source>
</evidence>
<sequence>MARFLPCCGGIMTTSDDILEVEGLGIRFGGLVAVNDVSFRVARGQVFGLLGPNGAGKTTLFNLIAGALQPTTGRIRFEGRDVTGMKPDRRSRLGIARTFQITQPFAELTVEENVMAAALVRHRSLAEMRHAAGPYVDMVGLSHKRHELAKSLSTGQRKRLELARAMATQPRLLLLDEVTGGVDQASIPGLIDLVAKLRETGVTLILVEHNMRVIMRLSDRMMFLNRGEKLAEGPPDAIANHPDVVNLYLGAAHA</sequence>
<dbReference type="CDD" id="cd03219">
    <property type="entry name" value="ABC_Mj1267_LivG_branched"/>
    <property type="match status" value="1"/>
</dbReference>
<keyword evidence="1" id="KW-0813">Transport</keyword>
<keyword evidence="2" id="KW-0547">Nucleotide-binding</keyword>
<gene>
    <name evidence="5" type="ORF">EDC65_3955</name>
</gene>
<dbReference type="InterPro" id="IPR003593">
    <property type="entry name" value="AAA+_ATPase"/>
</dbReference>
<proteinExistence type="predicted"/>
<dbReference type="Proteomes" id="UP000278222">
    <property type="component" value="Unassembled WGS sequence"/>
</dbReference>
<dbReference type="AlphaFoldDB" id="A0A3N1L0U8"/>
<evidence type="ECO:0000256" key="2">
    <source>
        <dbReference type="ARBA" id="ARBA00022741"/>
    </source>
</evidence>
<dbReference type="GO" id="GO:0016887">
    <property type="term" value="F:ATP hydrolysis activity"/>
    <property type="evidence" value="ECO:0007669"/>
    <property type="project" value="InterPro"/>
</dbReference>
<protein>
    <submittedName>
        <fullName evidence="5">Amino acid/amide ABC transporter ATP-binding protein 1 (HAAT family)</fullName>
    </submittedName>
</protein>
<dbReference type="PANTHER" id="PTHR45772">
    <property type="entry name" value="CONSERVED COMPONENT OF ABC TRANSPORTER FOR NATURAL AMINO ACIDS-RELATED"/>
    <property type="match status" value="1"/>
</dbReference>
<dbReference type="Gene3D" id="3.40.50.300">
    <property type="entry name" value="P-loop containing nucleotide triphosphate hydrolases"/>
    <property type="match status" value="1"/>
</dbReference>
<dbReference type="SMART" id="SM00382">
    <property type="entry name" value="AAA"/>
    <property type="match status" value="1"/>
</dbReference>
<dbReference type="InterPro" id="IPR027417">
    <property type="entry name" value="P-loop_NTPase"/>
</dbReference>
<keyword evidence="6" id="KW-1185">Reference proteome</keyword>
<dbReference type="GO" id="GO:1903805">
    <property type="term" value="P:L-valine import across plasma membrane"/>
    <property type="evidence" value="ECO:0007669"/>
    <property type="project" value="TreeGrafter"/>
</dbReference>
<reference evidence="5 6" key="1">
    <citation type="submission" date="2018-11" db="EMBL/GenBank/DDBJ databases">
        <title>Genomic Encyclopedia of Type Strains, Phase IV (KMG-IV): sequencing the most valuable type-strain genomes for metagenomic binning, comparative biology and taxonomic classification.</title>
        <authorList>
            <person name="Goeker M."/>
        </authorList>
    </citation>
    <scope>NUCLEOTIDE SEQUENCE [LARGE SCALE GENOMIC DNA]</scope>
    <source>
        <strain evidence="5 6">DSM 5900</strain>
    </source>
</reference>
<keyword evidence="3 5" id="KW-0067">ATP-binding</keyword>
<evidence type="ECO:0000313" key="6">
    <source>
        <dbReference type="Proteomes" id="UP000278222"/>
    </source>
</evidence>
<dbReference type="PANTHER" id="PTHR45772:SF7">
    <property type="entry name" value="AMINO ACID ABC TRANSPORTER ATP-BINDING PROTEIN"/>
    <property type="match status" value="1"/>
</dbReference>
<accession>A0A3N1L0U8</accession>
<comment type="caution">
    <text evidence="5">The sequence shown here is derived from an EMBL/GenBank/DDBJ whole genome shotgun (WGS) entry which is preliminary data.</text>
</comment>
<organism evidence="5 6">
    <name type="scientific">Stella humosa</name>
    <dbReference type="NCBI Taxonomy" id="94"/>
    <lineage>
        <taxon>Bacteria</taxon>
        <taxon>Pseudomonadati</taxon>
        <taxon>Pseudomonadota</taxon>
        <taxon>Alphaproteobacteria</taxon>
        <taxon>Rhodospirillales</taxon>
        <taxon>Stellaceae</taxon>
        <taxon>Stella</taxon>
    </lineage>
</organism>
<dbReference type="SUPFAM" id="SSF52540">
    <property type="entry name" value="P-loop containing nucleoside triphosphate hydrolases"/>
    <property type="match status" value="1"/>
</dbReference>
<dbReference type="GO" id="GO:0005886">
    <property type="term" value="C:plasma membrane"/>
    <property type="evidence" value="ECO:0007669"/>
    <property type="project" value="TreeGrafter"/>
</dbReference>
<feature type="domain" description="ABC transporter" evidence="4">
    <location>
        <begin position="19"/>
        <end position="251"/>
    </location>
</feature>
<dbReference type="GO" id="GO:0015808">
    <property type="term" value="P:L-alanine transport"/>
    <property type="evidence" value="ECO:0007669"/>
    <property type="project" value="TreeGrafter"/>
</dbReference>
<dbReference type="GO" id="GO:0005524">
    <property type="term" value="F:ATP binding"/>
    <property type="evidence" value="ECO:0007669"/>
    <property type="project" value="UniProtKB-KW"/>
</dbReference>
<name>A0A3N1L0U8_9PROT</name>
<dbReference type="InterPro" id="IPR051120">
    <property type="entry name" value="ABC_AA/LPS_Transport"/>
</dbReference>
<dbReference type="GO" id="GO:0042941">
    <property type="term" value="P:D-alanine transmembrane transport"/>
    <property type="evidence" value="ECO:0007669"/>
    <property type="project" value="TreeGrafter"/>
</dbReference>
<evidence type="ECO:0000259" key="4">
    <source>
        <dbReference type="PROSITE" id="PS50893"/>
    </source>
</evidence>
<dbReference type="Pfam" id="PF12399">
    <property type="entry name" value="BCA_ABC_TP_C"/>
    <property type="match status" value="1"/>
</dbReference>
<dbReference type="GO" id="GO:0015192">
    <property type="term" value="F:L-phenylalanine transmembrane transporter activity"/>
    <property type="evidence" value="ECO:0007669"/>
    <property type="project" value="TreeGrafter"/>
</dbReference>
<evidence type="ECO:0000256" key="1">
    <source>
        <dbReference type="ARBA" id="ARBA00022448"/>
    </source>
</evidence>
<dbReference type="EMBL" id="RJKX01000015">
    <property type="protein sequence ID" value="ROP84600.1"/>
    <property type="molecule type" value="Genomic_DNA"/>
</dbReference>
<dbReference type="Pfam" id="PF00005">
    <property type="entry name" value="ABC_tran"/>
    <property type="match status" value="1"/>
</dbReference>
<dbReference type="InterPro" id="IPR032823">
    <property type="entry name" value="BCA_ABC_TP_C"/>
</dbReference>
<dbReference type="GO" id="GO:0005304">
    <property type="term" value="F:L-valine transmembrane transporter activity"/>
    <property type="evidence" value="ECO:0007669"/>
    <property type="project" value="TreeGrafter"/>
</dbReference>
<dbReference type="GO" id="GO:0015188">
    <property type="term" value="F:L-isoleucine transmembrane transporter activity"/>
    <property type="evidence" value="ECO:0007669"/>
    <property type="project" value="TreeGrafter"/>
</dbReference>
<dbReference type="GO" id="GO:1903806">
    <property type="term" value="P:L-isoleucine import across plasma membrane"/>
    <property type="evidence" value="ECO:0007669"/>
    <property type="project" value="TreeGrafter"/>
</dbReference>
<dbReference type="PROSITE" id="PS50893">
    <property type="entry name" value="ABC_TRANSPORTER_2"/>
    <property type="match status" value="1"/>
</dbReference>
<evidence type="ECO:0000256" key="3">
    <source>
        <dbReference type="ARBA" id="ARBA00022840"/>
    </source>
</evidence>